<dbReference type="Proteomes" id="UP000053864">
    <property type="component" value="Unassembled WGS sequence"/>
</dbReference>
<reference evidence="1" key="1">
    <citation type="submission" date="2013-11" db="EMBL/GenBank/DDBJ databases">
        <title>The Genome Sequence of Phytophthora parasitica CJ02B3.</title>
        <authorList>
            <consortium name="The Broad Institute Genomics Platform"/>
            <person name="Russ C."/>
            <person name="Tyler B."/>
            <person name="Panabieres F."/>
            <person name="Shan W."/>
            <person name="Tripathy S."/>
            <person name="Grunwald N."/>
            <person name="Machado M."/>
            <person name="Johnson C.S."/>
            <person name="Arredondo F."/>
            <person name="Hong C."/>
            <person name="Coffey M."/>
            <person name="Young S.K."/>
            <person name="Zeng Q."/>
            <person name="Gargeya S."/>
            <person name="Fitzgerald M."/>
            <person name="Abouelleil A."/>
            <person name="Alvarado L."/>
            <person name="Chapman S.B."/>
            <person name="Gainer-Dewar J."/>
            <person name="Goldberg J."/>
            <person name="Griggs A."/>
            <person name="Gujja S."/>
            <person name="Hansen M."/>
            <person name="Howarth C."/>
            <person name="Imamovic A."/>
            <person name="Ireland A."/>
            <person name="Larimer J."/>
            <person name="McCowan C."/>
            <person name="Murphy C."/>
            <person name="Pearson M."/>
            <person name="Poon T.W."/>
            <person name="Priest M."/>
            <person name="Roberts A."/>
            <person name="Saif S."/>
            <person name="Shea T."/>
            <person name="Sykes S."/>
            <person name="Wortman J."/>
            <person name="Nusbaum C."/>
            <person name="Birren B."/>
        </authorList>
    </citation>
    <scope>NUCLEOTIDE SEQUENCE [LARGE SCALE GENOMIC DNA]</scope>
    <source>
        <strain evidence="1">CJ02B3</strain>
    </source>
</reference>
<proteinExistence type="predicted"/>
<accession>W2G066</accession>
<sequence length="31" mass="3482">MVLPEICEYATPQAPIHESCADDQRVSHRQG</sequence>
<dbReference type="EMBL" id="KI688636">
    <property type="protein sequence ID" value="ETK76319.1"/>
    <property type="molecule type" value="Genomic_DNA"/>
</dbReference>
<evidence type="ECO:0000313" key="2">
    <source>
        <dbReference type="EMBL" id="ETL29761.1"/>
    </source>
</evidence>
<name>W2G066_PHYNI</name>
<dbReference type="AlphaFoldDB" id="W2G066"/>
<gene>
    <name evidence="1" type="ORF">L915_17260</name>
    <name evidence="2" type="ORF">L916_17153</name>
</gene>
<reference evidence="2" key="2">
    <citation type="submission" date="2013-11" db="EMBL/GenBank/DDBJ databases">
        <title>The Genome Sequence of Phytophthora parasitica CJ05E6.</title>
        <authorList>
            <consortium name="The Broad Institute Genomics Platform"/>
            <person name="Russ C."/>
            <person name="Tyler B."/>
            <person name="Panabieres F."/>
            <person name="Shan W."/>
            <person name="Tripathy S."/>
            <person name="Grunwald N."/>
            <person name="Machado M."/>
            <person name="Johnson C.S."/>
            <person name="Arredondo F."/>
            <person name="Hong C."/>
            <person name="Coffey M."/>
            <person name="Young S.K."/>
            <person name="Zeng Q."/>
            <person name="Gargeya S."/>
            <person name="Fitzgerald M."/>
            <person name="Abouelleil A."/>
            <person name="Alvarado L."/>
            <person name="Chapman S.B."/>
            <person name="Gainer-Dewar J."/>
            <person name="Goldberg J."/>
            <person name="Griggs A."/>
            <person name="Gujja S."/>
            <person name="Hansen M."/>
            <person name="Howarth C."/>
            <person name="Imamovic A."/>
            <person name="Ireland A."/>
            <person name="Larimer J."/>
            <person name="McCowan C."/>
            <person name="Murphy C."/>
            <person name="Pearson M."/>
            <person name="Poon T.W."/>
            <person name="Priest M."/>
            <person name="Roberts A."/>
            <person name="Saif S."/>
            <person name="Shea T."/>
            <person name="Sykes S."/>
            <person name="Wortman J."/>
            <person name="Nusbaum C."/>
            <person name="Birren B."/>
        </authorList>
    </citation>
    <scope>NUCLEOTIDE SEQUENCE [LARGE SCALE GENOMIC DNA]</scope>
    <source>
        <strain evidence="2">CJ05E6</strain>
    </source>
</reference>
<protein>
    <submittedName>
        <fullName evidence="1">Uncharacterized protein</fullName>
    </submittedName>
</protein>
<organism evidence="1">
    <name type="scientific">Phytophthora nicotianae</name>
    <name type="common">Potato buckeye rot agent</name>
    <name type="synonym">Phytophthora parasitica</name>
    <dbReference type="NCBI Taxonomy" id="4792"/>
    <lineage>
        <taxon>Eukaryota</taxon>
        <taxon>Sar</taxon>
        <taxon>Stramenopiles</taxon>
        <taxon>Oomycota</taxon>
        <taxon>Peronosporomycetes</taxon>
        <taxon>Peronosporales</taxon>
        <taxon>Peronosporaceae</taxon>
        <taxon>Phytophthora</taxon>
    </lineage>
</organism>
<dbReference type="Proteomes" id="UP000053236">
    <property type="component" value="Unassembled WGS sequence"/>
</dbReference>
<evidence type="ECO:0000313" key="1">
    <source>
        <dbReference type="EMBL" id="ETK76319.1"/>
    </source>
</evidence>
<dbReference type="EMBL" id="KI675422">
    <property type="protein sequence ID" value="ETL29761.1"/>
    <property type="molecule type" value="Genomic_DNA"/>
</dbReference>